<evidence type="ECO:0000313" key="2">
    <source>
        <dbReference type="EMBL" id="JAH33554.1"/>
    </source>
</evidence>
<keyword evidence="1" id="KW-0472">Membrane</keyword>
<protein>
    <submittedName>
        <fullName evidence="2">Uncharacterized protein</fullName>
    </submittedName>
</protein>
<reference evidence="2" key="2">
    <citation type="journal article" date="2015" name="Fish Shellfish Immunol.">
        <title>Early steps in the European eel (Anguilla anguilla)-Vibrio vulnificus interaction in the gills: Role of the RtxA13 toxin.</title>
        <authorList>
            <person name="Callol A."/>
            <person name="Pajuelo D."/>
            <person name="Ebbesson L."/>
            <person name="Teles M."/>
            <person name="MacKenzie S."/>
            <person name="Amaro C."/>
        </authorList>
    </citation>
    <scope>NUCLEOTIDE SEQUENCE</scope>
</reference>
<accession>A0A0E9RWI7</accession>
<keyword evidence="1" id="KW-1133">Transmembrane helix</keyword>
<feature type="transmembrane region" description="Helical" evidence="1">
    <location>
        <begin position="12"/>
        <end position="34"/>
    </location>
</feature>
<name>A0A0E9RWI7_ANGAN</name>
<proteinExistence type="predicted"/>
<reference evidence="2" key="1">
    <citation type="submission" date="2014-11" db="EMBL/GenBank/DDBJ databases">
        <authorList>
            <person name="Amaro Gonzalez C."/>
        </authorList>
    </citation>
    <scope>NUCLEOTIDE SEQUENCE</scope>
</reference>
<dbReference type="AlphaFoldDB" id="A0A0E9RWI7"/>
<sequence length="35" mass="4077">MWSFGPQARIFLAFIEWTTVLAMHQYLVVLACAVY</sequence>
<keyword evidence="1" id="KW-0812">Transmembrane</keyword>
<dbReference type="EMBL" id="GBXM01075023">
    <property type="protein sequence ID" value="JAH33554.1"/>
    <property type="molecule type" value="Transcribed_RNA"/>
</dbReference>
<organism evidence="2">
    <name type="scientific">Anguilla anguilla</name>
    <name type="common">European freshwater eel</name>
    <name type="synonym">Muraena anguilla</name>
    <dbReference type="NCBI Taxonomy" id="7936"/>
    <lineage>
        <taxon>Eukaryota</taxon>
        <taxon>Metazoa</taxon>
        <taxon>Chordata</taxon>
        <taxon>Craniata</taxon>
        <taxon>Vertebrata</taxon>
        <taxon>Euteleostomi</taxon>
        <taxon>Actinopterygii</taxon>
        <taxon>Neopterygii</taxon>
        <taxon>Teleostei</taxon>
        <taxon>Anguilliformes</taxon>
        <taxon>Anguillidae</taxon>
        <taxon>Anguilla</taxon>
    </lineage>
</organism>
<evidence type="ECO:0000256" key="1">
    <source>
        <dbReference type="SAM" id="Phobius"/>
    </source>
</evidence>